<dbReference type="Proteomes" id="UP000265515">
    <property type="component" value="Unassembled WGS sequence"/>
</dbReference>
<feature type="compositionally biased region" description="Basic and acidic residues" evidence="1">
    <location>
        <begin position="461"/>
        <end position="473"/>
    </location>
</feature>
<reference evidence="3 4" key="1">
    <citation type="journal article" date="2018" name="Cell">
        <title>The Chara Genome: Secondary Complexity and Implications for Plant Terrestrialization.</title>
        <authorList>
            <person name="Nishiyama T."/>
            <person name="Sakayama H."/>
            <person name="Vries J.D."/>
            <person name="Buschmann H."/>
            <person name="Saint-Marcoux D."/>
            <person name="Ullrich K.K."/>
            <person name="Haas F.B."/>
            <person name="Vanderstraeten L."/>
            <person name="Becker D."/>
            <person name="Lang D."/>
            <person name="Vosolsobe S."/>
            <person name="Rombauts S."/>
            <person name="Wilhelmsson P.K.I."/>
            <person name="Janitza P."/>
            <person name="Kern R."/>
            <person name="Heyl A."/>
            <person name="Rumpler F."/>
            <person name="Villalobos L.I.A.C."/>
            <person name="Clay J.M."/>
            <person name="Skokan R."/>
            <person name="Toyoda A."/>
            <person name="Suzuki Y."/>
            <person name="Kagoshima H."/>
            <person name="Schijlen E."/>
            <person name="Tajeshwar N."/>
            <person name="Catarino B."/>
            <person name="Hetherington A.J."/>
            <person name="Saltykova A."/>
            <person name="Bonnot C."/>
            <person name="Breuninger H."/>
            <person name="Symeonidi A."/>
            <person name="Radhakrishnan G.V."/>
            <person name="Van Nieuwerburgh F."/>
            <person name="Deforce D."/>
            <person name="Chang C."/>
            <person name="Karol K.G."/>
            <person name="Hedrich R."/>
            <person name="Ulvskov P."/>
            <person name="Glockner G."/>
            <person name="Delwiche C.F."/>
            <person name="Petrasek J."/>
            <person name="Van de Peer Y."/>
            <person name="Friml J."/>
            <person name="Beilby M."/>
            <person name="Dolan L."/>
            <person name="Kohara Y."/>
            <person name="Sugano S."/>
            <person name="Fujiyama A."/>
            <person name="Delaux P.-M."/>
            <person name="Quint M."/>
            <person name="TheiBen G."/>
            <person name="Hagemann M."/>
            <person name="Harholt J."/>
            <person name="Dunand C."/>
            <person name="Zachgo S."/>
            <person name="Langdale J."/>
            <person name="Maumus F."/>
            <person name="Straeten D.V.D."/>
            <person name="Gould S.B."/>
            <person name="Rensing S.A."/>
        </authorList>
    </citation>
    <scope>NUCLEOTIDE SEQUENCE [LARGE SCALE GENOMIC DNA]</scope>
    <source>
        <strain evidence="3 4">S276</strain>
    </source>
</reference>
<dbReference type="PROSITE" id="PS50878">
    <property type="entry name" value="RT_POL"/>
    <property type="match status" value="1"/>
</dbReference>
<dbReference type="Pfam" id="PF17919">
    <property type="entry name" value="RT_RNaseH_2"/>
    <property type="match status" value="1"/>
</dbReference>
<dbReference type="Pfam" id="PF00078">
    <property type="entry name" value="RVT_1"/>
    <property type="match status" value="1"/>
</dbReference>
<feature type="compositionally biased region" description="Basic and acidic residues" evidence="1">
    <location>
        <begin position="257"/>
        <end position="267"/>
    </location>
</feature>
<feature type="region of interest" description="Disordered" evidence="1">
    <location>
        <begin position="231"/>
        <end position="480"/>
    </location>
</feature>
<dbReference type="PANTHER" id="PTHR33064:SF37">
    <property type="entry name" value="RIBONUCLEASE H"/>
    <property type="match status" value="1"/>
</dbReference>
<dbReference type="FunFam" id="3.30.70.270:FF:000020">
    <property type="entry name" value="Transposon Tf2-6 polyprotein-like Protein"/>
    <property type="match status" value="1"/>
</dbReference>
<proteinExistence type="predicted"/>
<feature type="compositionally biased region" description="Low complexity" evidence="1">
    <location>
        <begin position="338"/>
        <end position="354"/>
    </location>
</feature>
<dbReference type="CDD" id="cd01647">
    <property type="entry name" value="RT_LTR"/>
    <property type="match status" value="1"/>
</dbReference>
<feature type="compositionally biased region" description="Basic and acidic residues" evidence="1">
    <location>
        <begin position="278"/>
        <end position="287"/>
    </location>
</feature>
<evidence type="ECO:0000256" key="1">
    <source>
        <dbReference type="SAM" id="MobiDB-lite"/>
    </source>
</evidence>
<protein>
    <recommendedName>
        <fullName evidence="2">Reverse transcriptase domain-containing protein</fullName>
    </recommendedName>
</protein>
<sequence>MPFGLTNAPTTFQAAMTTEFRHMLDRYVLIYLDDILVYSRSLEEHVEHLCTVLERLLQAKYKANRDKCEFARQELEYLGHYVTSKDIRPLADKIEALRVWPEPTNTTDVRSFMGLAGYYQRFITEYSRIAAPMTRLHSPKVPFVFDDDARRSFQALKTAMLMAPVLSIYDPTLPTRVTTDASGYGIGAVLEQHDDDDWHLVEYFSHKVPPINSLDDARKKELLAFAVSSPTFSSHDQPTLTPLALPLPSGNGSRGTPKSDDNERVEADDINSNVNNVYDRDPDREPHLTSAASVKSDDAEASQRPARQGGHGQTDADSVRPITPSEEIAAPAQHEETTTAPTANNNSAAPIAPAQKWNPDPKERLLSGFFAAKSSGQPMPEISTIRRHVSSHWGNQGSPNKHPSPNNMSPSSSSAESTPPGLTSDPELPYAQNTQGVPRNPEDRVRTFKKSSEKSGGAKSVESREMDASRLEMEIEDLEM</sequence>
<keyword evidence="4" id="KW-1185">Reference proteome</keyword>
<evidence type="ECO:0000313" key="3">
    <source>
        <dbReference type="EMBL" id="GBG59049.1"/>
    </source>
</evidence>
<dbReference type="InterPro" id="IPR041577">
    <property type="entry name" value="RT_RNaseH_2"/>
</dbReference>
<dbReference type="PANTHER" id="PTHR33064">
    <property type="entry name" value="POL PROTEIN"/>
    <property type="match status" value="1"/>
</dbReference>
<feature type="compositionally biased region" description="Low complexity" evidence="1">
    <location>
        <begin position="238"/>
        <end position="248"/>
    </location>
</feature>
<feature type="domain" description="Reverse transcriptase" evidence="2">
    <location>
        <begin position="1"/>
        <end position="82"/>
    </location>
</feature>
<evidence type="ECO:0000259" key="2">
    <source>
        <dbReference type="PROSITE" id="PS50878"/>
    </source>
</evidence>
<gene>
    <name evidence="3" type="ORF">CBR_g24395</name>
</gene>
<feature type="compositionally biased region" description="Basic and acidic residues" evidence="1">
    <location>
        <begin position="440"/>
        <end position="453"/>
    </location>
</feature>
<dbReference type="EMBL" id="BFEA01000002">
    <property type="protein sequence ID" value="GBG59049.1"/>
    <property type="molecule type" value="Genomic_DNA"/>
</dbReference>
<organism evidence="3 4">
    <name type="scientific">Chara braunii</name>
    <name type="common">Braun's stonewort</name>
    <dbReference type="NCBI Taxonomy" id="69332"/>
    <lineage>
        <taxon>Eukaryota</taxon>
        <taxon>Viridiplantae</taxon>
        <taxon>Streptophyta</taxon>
        <taxon>Charophyceae</taxon>
        <taxon>Charales</taxon>
        <taxon>Characeae</taxon>
        <taxon>Chara</taxon>
    </lineage>
</organism>
<comment type="caution">
    <text evidence="3">The sequence shown here is derived from an EMBL/GenBank/DDBJ whole genome shotgun (WGS) entry which is preliminary data.</text>
</comment>
<dbReference type="InterPro" id="IPR043502">
    <property type="entry name" value="DNA/RNA_pol_sf"/>
</dbReference>
<feature type="compositionally biased region" description="Low complexity" evidence="1">
    <location>
        <begin position="398"/>
        <end position="420"/>
    </location>
</feature>
<dbReference type="AlphaFoldDB" id="A0A388JMK2"/>
<evidence type="ECO:0000313" key="4">
    <source>
        <dbReference type="Proteomes" id="UP000265515"/>
    </source>
</evidence>
<dbReference type="InterPro" id="IPR043128">
    <property type="entry name" value="Rev_trsase/Diguanyl_cyclase"/>
</dbReference>
<dbReference type="InterPro" id="IPR051320">
    <property type="entry name" value="Viral_Replic_Matur_Polypro"/>
</dbReference>
<accession>A0A388JMK2</accession>
<dbReference type="Gramene" id="GBG59049">
    <property type="protein sequence ID" value="GBG59049"/>
    <property type="gene ID" value="CBR_g24395"/>
</dbReference>
<dbReference type="Gene3D" id="3.30.70.270">
    <property type="match status" value="2"/>
</dbReference>
<dbReference type="FunFam" id="3.30.70.270:FF:000003">
    <property type="entry name" value="Transposon Ty3-G Gag-Pol polyprotein"/>
    <property type="match status" value="1"/>
</dbReference>
<dbReference type="SUPFAM" id="SSF56672">
    <property type="entry name" value="DNA/RNA polymerases"/>
    <property type="match status" value="1"/>
</dbReference>
<dbReference type="InterPro" id="IPR000477">
    <property type="entry name" value="RT_dom"/>
</dbReference>
<dbReference type="OrthoDB" id="100691at2759"/>
<name>A0A388JMK2_CHABU</name>